<dbReference type="Proteomes" id="UP000006753">
    <property type="component" value="Unassembled WGS sequence"/>
</dbReference>
<dbReference type="PANTHER" id="PTHR24559">
    <property type="entry name" value="TRANSPOSON TY3-I GAG-POL POLYPROTEIN"/>
    <property type="match status" value="1"/>
</dbReference>
<feature type="domain" description="Reverse transcriptase" evidence="1">
    <location>
        <begin position="37"/>
        <end position="106"/>
    </location>
</feature>
<dbReference type="PANTHER" id="PTHR24559:SF444">
    <property type="entry name" value="REVERSE TRANSCRIPTASE DOMAIN-CONTAINING PROTEIN"/>
    <property type="match status" value="1"/>
</dbReference>
<keyword evidence="3" id="KW-1185">Reference proteome</keyword>
<reference evidence="2 3" key="1">
    <citation type="journal article" date="2012" name="BMC Genomics">
        <title>Sequencing the genome of Marssonina brunnea reveals fungus-poplar co-evolution.</title>
        <authorList>
            <person name="Zhu S."/>
            <person name="Cao Y.-Z."/>
            <person name="Jiang C."/>
            <person name="Tan B.-Y."/>
            <person name="Wang Z."/>
            <person name="Feng S."/>
            <person name="Zhang L."/>
            <person name="Su X.-H."/>
            <person name="Brejova B."/>
            <person name="Vinar T."/>
            <person name="Xu M."/>
            <person name="Wang M.-X."/>
            <person name="Zhang S.-G."/>
            <person name="Huang M.-R."/>
            <person name="Wu R."/>
            <person name="Zhou Y."/>
        </authorList>
    </citation>
    <scope>NUCLEOTIDE SEQUENCE [LARGE SCALE GENOMIC DNA]</scope>
    <source>
        <strain evidence="2 3">MB_m1</strain>
    </source>
</reference>
<accession>K1WB34</accession>
<protein>
    <submittedName>
        <fullName evidence="2">Polymerase</fullName>
    </submittedName>
</protein>
<dbReference type="InterPro" id="IPR043128">
    <property type="entry name" value="Rev_trsase/Diguanyl_cyclase"/>
</dbReference>
<gene>
    <name evidence="2" type="ORF">MBM_07236</name>
</gene>
<proteinExistence type="predicted"/>
<dbReference type="AlphaFoldDB" id="K1WB34"/>
<evidence type="ECO:0000313" key="3">
    <source>
        <dbReference type="Proteomes" id="UP000006753"/>
    </source>
</evidence>
<dbReference type="OrthoDB" id="3561867at2759"/>
<dbReference type="SUPFAM" id="SSF56672">
    <property type="entry name" value="DNA/RNA polymerases"/>
    <property type="match status" value="1"/>
</dbReference>
<dbReference type="KEGG" id="mbe:MBM_07236"/>
<dbReference type="STRING" id="1072389.K1WB34"/>
<dbReference type="InterPro" id="IPR043502">
    <property type="entry name" value="DNA/RNA_pol_sf"/>
</dbReference>
<dbReference type="Gene3D" id="3.30.70.270">
    <property type="match status" value="1"/>
</dbReference>
<evidence type="ECO:0000259" key="1">
    <source>
        <dbReference type="Pfam" id="PF00078"/>
    </source>
</evidence>
<name>K1WB34_MARBU</name>
<dbReference type="eggNOG" id="KOG0017">
    <property type="taxonomic scope" value="Eukaryota"/>
</dbReference>
<dbReference type="Gene3D" id="3.10.10.10">
    <property type="entry name" value="HIV Type 1 Reverse Transcriptase, subunit A, domain 1"/>
    <property type="match status" value="1"/>
</dbReference>
<dbReference type="Pfam" id="PF00078">
    <property type="entry name" value="RVT_1"/>
    <property type="match status" value="1"/>
</dbReference>
<sequence>MSIFKLKLTKAYFIDNLNKGFIELLIALFAAPVLFAKKQDGSFRFYIDFRALNNLTRKDRYPFLLIDKTFARLSKAKIFTKLDIRQAFYKIRMDLASKELITFKTRYDAYKCKRTQRLQTLLRADNVDLRLLTEELRQLTPSETAVTIEKIAELLLTFRVINQVLKANRTALSFIALRIQAFKAKSLLVNHGSRAKLIIKGDLLLYNGRLLVLDVQNLRSLLVRKVYDQVFTAHPSSRKTYKLLAA</sequence>
<dbReference type="InterPro" id="IPR000477">
    <property type="entry name" value="RT_dom"/>
</dbReference>
<evidence type="ECO:0000313" key="2">
    <source>
        <dbReference type="EMBL" id="EKD14515.1"/>
    </source>
</evidence>
<dbReference type="EMBL" id="JH921445">
    <property type="protein sequence ID" value="EKD14515.1"/>
    <property type="molecule type" value="Genomic_DNA"/>
</dbReference>
<organism evidence="2 3">
    <name type="scientific">Marssonina brunnea f. sp. multigermtubi (strain MB_m1)</name>
    <name type="common">Marssonina leaf spot fungus</name>
    <dbReference type="NCBI Taxonomy" id="1072389"/>
    <lineage>
        <taxon>Eukaryota</taxon>
        <taxon>Fungi</taxon>
        <taxon>Dikarya</taxon>
        <taxon>Ascomycota</taxon>
        <taxon>Pezizomycotina</taxon>
        <taxon>Leotiomycetes</taxon>
        <taxon>Helotiales</taxon>
        <taxon>Drepanopezizaceae</taxon>
        <taxon>Drepanopeziza</taxon>
    </lineage>
</organism>
<dbReference type="HOGENOM" id="CLU_1102990_0_0_1"/>
<dbReference type="InterPro" id="IPR053134">
    <property type="entry name" value="RNA-dir_DNA_polymerase"/>
</dbReference>
<dbReference type="InParanoid" id="K1WB34"/>